<gene>
    <name evidence="1" type="ORF">MAR_037598</name>
</gene>
<evidence type="ECO:0000313" key="2">
    <source>
        <dbReference type="Proteomes" id="UP001164746"/>
    </source>
</evidence>
<reference evidence="1" key="1">
    <citation type="submission" date="2022-11" db="EMBL/GenBank/DDBJ databases">
        <title>Centuries of genome instability and evolution in soft-shell clam transmissible cancer (bioRxiv).</title>
        <authorList>
            <person name="Hart S.F.M."/>
            <person name="Yonemitsu M.A."/>
            <person name="Giersch R.M."/>
            <person name="Beal B.F."/>
            <person name="Arriagada G."/>
            <person name="Davis B.W."/>
            <person name="Ostrander E.A."/>
            <person name="Goff S.P."/>
            <person name="Metzger M.J."/>
        </authorList>
    </citation>
    <scope>NUCLEOTIDE SEQUENCE</scope>
    <source>
        <strain evidence="1">MELC-2E11</strain>
        <tissue evidence="1">Siphon/mantle</tissue>
    </source>
</reference>
<evidence type="ECO:0000313" key="1">
    <source>
        <dbReference type="EMBL" id="WAR23929.1"/>
    </source>
</evidence>
<name>A0ABY7FST9_MYAAR</name>
<protein>
    <recommendedName>
        <fullName evidence="3">DDE Tnp4 domain-containing protein</fullName>
    </recommendedName>
</protein>
<keyword evidence="2" id="KW-1185">Reference proteome</keyword>
<organism evidence="1 2">
    <name type="scientific">Mya arenaria</name>
    <name type="common">Soft-shell clam</name>
    <dbReference type="NCBI Taxonomy" id="6604"/>
    <lineage>
        <taxon>Eukaryota</taxon>
        <taxon>Metazoa</taxon>
        <taxon>Spiralia</taxon>
        <taxon>Lophotrochozoa</taxon>
        <taxon>Mollusca</taxon>
        <taxon>Bivalvia</taxon>
        <taxon>Autobranchia</taxon>
        <taxon>Heteroconchia</taxon>
        <taxon>Euheterodonta</taxon>
        <taxon>Imparidentia</taxon>
        <taxon>Neoheterodontei</taxon>
        <taxon>Myida</taxon>
        <taxon>Myoidea</taxon>
        <taxon>Myidae</taxon>
        <taxon>Mya</taxon>
    </lineage>
</organism>
<dbReference type="EMBL" id="CP111024">
    <property type="protein sequence ID" value="WAR23929.1"/>
    <property type="molecule type" value="Genomic_DNA"/>
</dbReference>
<dbReference type="Proteomes" id="UP001164746">
    <property type="component" value="Chromosome 13"/>
</dbReference>
<proteinExistence type="predicted"/>
<evidence type="ECO:0008006" key="3">
    <source>
        <dbReference type="Google" id="ProtNLM"/>
    </source>
</evidence>
<sequence>MFFCIESLKVRLVPEKASKIIMACAVLHNIAIILGEPEVEGDGVGLDGNVGQQFIGRETGFHTREYIVQQYY</sequence>
<accession>A0ABY7FST9</accession>